<dbReference type="AlphaFoldDB" id="A0A1U7CU16"/>
<keyword evidence="2" id="KW-1185">Reference proteome</keyword>
<dbReference type="EMBL" id="CP019082">
    <property type="protein sequence ID" value="APW62434.1"/>
    <property type="molecule type" value="Genomic_DNA"/>
</dbReference>
<evidence type="ECO:0000313" key="1">
    <source>
        <dbReference type="EMBL" id="APW62434.1"/>
    </source>
</evidence>
<evidence type="ECO:0008006" key="3">
    <source>
        <dbReference type="Google" id="ProtNLM"/>
    </source>
</evidence>
<gene>
    <name evidence="1" type="ORF">BSF38_03979</name>
</gene>
<accession>A0A1U7CU16</accession>
<dbReference type="KEGG" id="pbor:BSF38_03979"/>
<organism evidence="1 2">
    <name type="scientific">Paludisphaera borealis</name>
    <dbReference type="NCBI Taxonomy" id="1387353"/>
    <lineage>
        <taxon>Bacteria</taxon>
        <taxon>Pseudomonadati</taxon>
        <taxon>Planctomycetota</taxon>
        <taxon>Planctomycetia</taxon>
        <taxon>Isosphaerales</taxon>
        <taxon>Isosphaeraceae</taxon>
        <taxon>Paludisphaera</taxon>
    </lineage>
</organism>
<protein>
    <recommendedName>
        <fullName evidence="3">DUF2267 domain-containing protein</fullName>
    </recommendedName>
</protein>
<evidence type="ECO:0000313" key="2">
    <source>
        <dbReference type="Proteomes" id="UP000186309"/>
    </source>
</evidence>
<reference evidence="2" key="1">
    <citation type="submission" date="2016-12" db="EMBL/GenBank/DDBJ databases">
        <title>Comparative genomics of four Isosphaeraceae planctomycetes: a common pool of plasmids and glycoside hydrolase genes.</title>
        <authorList>
            <person name="Ivanova A."/>
        </authorList>
    </citation>
    <scope>NUCLEOTIDE SEQUENCE [LARGE SCALE GENOMIC DNA]</scope>
    <source>
        <strain evidence="2">PX4</strain>
    </source>
</reference>
<sequence>MSESLKNLAASTGVDAGTIEKVLGGVLSFLKTRVNPETYETIEAKIPEAQRIVSGFTEAEAEGSDGGLLGKVSDLAGKLLGGESGGATDLLGKLIKLGVPIGSITAILPKLFQFLSAHLPADVLKQIAAALPAIPGVDPAALLAAPDDTVDFPAPAVELPNAGD</sequence>
<name>A0A1U7CU16_9BACT</name>
<dbReference type="OrthoDB" id="7907231at2"/>
<dbReference type="Proteomes" id="UP000186309">
    <property type="component" value="Chromosome"/>
</dbReference>
<proteinExistence type="predicted"/>
<dbReference type="RefSeq" id="WP_076348533.1">
    <property type="nucleotide sequence ID" value="NZ_CP019082.1"/>
</dbReference>